<sequence>MQFLRLLSFLALVSFCYAKIIQVTDENFSSLVNDSDEWILDFYAPWCHHCKSFESSYKLLDNSLLSNGMNVKLGKVDTDSNPYLAARFFVSRLPTVVHIKNRQVRFISQRNPSALLQLLEEETWKEIEPKTGVMSPYGFMGISFGYIGAIVKKVSTMSPWTLVGGLVVLLILAIGLPAYLGPAGGDQSKRETKTSASSTSVTARPDAIRQRRSKRID</sequence>
<evidence type="ECO:0000256" key="2">
    <source>
        <dbReference type="ARBA" id="ARBA00022448"/>
    </source>
</evidence>
<keyword evidence="4" id="KW-0256">Endoplasmic reticulum</keyword>
<organism evidence="13 14">
    <name type="scientific">Phycomyces blakesleeanus (strain ATCC 8743b / DSM 1359 / FGSC 10004 / NBRC 33097 / NRRL 1555)</name>
    <dbReference type="NCBI Taxonomy" id="763407"/>
    <lineage>
        <taxon>Eukaryota</taxon>
        <taxon>Fungi</taxon>
        <taxon>Fungi incertae sedis</taxon>
        <taxon>Mucoromycota</taxon>
        <taxon>Mucoromycotina</taxon>
        <taxon>Mucoromycetes</taxon>
        <taxon>Mucorales</taxon>
        <taxon>Phycomycetaceae</taxon>
        <taxon>Phycomyces</taxon>
    </lineage>
</organism>
<evidence type="ECO:0000256" key="6">
    <source>
        <dbReference type="ARBA" id="ARBA00022989"/>
    </source>
</evidence>
<keyword evidence="8" id="KW-0676">Redox-active center</keyword>
<dbReference type="Pfam" id="PF00085">
    <property type="entry name" value="Thioredoxin"/>
    <property type="match status" value="1"/>
</dbReference>
<evidence type="ECO:0000256" key="5">
    <source>
        <dbReference type="ARBA" id="ARBA00022982"/>
    </source>
</evidence>
<keyword evidence="2" id="KW-0813">Transport</keyword>
<dbReference type="PANTHER" id="PTHR46107">
    <property type="entry name" value="DUMPY: SHORTER THAN WILD-TYPE"/>
    <property type="match status" value="1"/>
</dbReference>
<dbReference type="VEuPathDB" id="FungiDB:PHYBLDRAFT_77516"/>
<feature type="region of interest" description="Disordered" evidence="9">
    <location>
        <begin position="184"/>
        <end position="217"/>
    </location>
</feature>
<dbReference type="PROSITE" id="PS51352">
    <property type="entry name" value="THIOREDOXIN_2"/>
    <property type="match status" value="1"/>
</dbReference>
<evidence type="ECO:0000259" key="12">
    <source>
        <dbReference type="PROSITE" id="PS51352"/>
    </source>
</evidence>
<keyword evidence="10" id="KW-0472">Membrane</keyword>
<keyword evidence="10" id="KW-0812">Transmembrane</keyword>
<evidence type="ECO:0000256" key="4">
    <source>
        <dbReference type="ARBA" id="ARBA00022824"/>
    </source>
</evidence>
<comment type="subcellular location">
    <subcellularLocation>
        <location evidence="1">Endoplasmic reticulum membrane</location>
        <topology evidence="1">Single-pass membrane protein</topology>
    </subcellularLocation>
</comment>
<evidence type="ECO:0000313" key="13">
    <source>
        <dbReference type="EMBL" id="OAD74202.1"/>
    </source>
</evidence>
<dbReference type="Proteomes" id="UP000077315">
    <property type="component" value="Unassembled WGS sequence"/>
</dbReference>
<dbReference type="AlphaFoldDB" id="A0A162U816"/>
<evidence type="ECO:0000256" key="10">
    <source>
        <dbReference type="SAM" id="Phobius"/>
    </source>
</evidence>
<evidence type="ECO:0000256" key="9">
    <source>
        <dbReference type="SAM" id="MobiDB-lite"/>
    </source>
</evidence>
<dbReference type="SUPFAM" id="SSF52833">
    <property type="entry name" value="Thioredoxin-like"/>
    <property type="match status" value="1"/>
</dbReference>
<feature type="transmembrane region" description="Helical" evidence="10">
    <location>
        <begin position="160"/>
        <end position="180"/>
    </location>
</feature>
<evidence type="ECO:0000256" key="7">
    <source>
        <dbReference type="ARBA" id="ARBA00023157"/>
    </source>
</evidence>
<name>A0A162U816_PHYB8</name>
<keyword evidence="14" id="KW-1185">Reference proteome</keyword>
<accession>A0A162U816</accession>
<feature type="domain" description="Thioredoxin" evidence="12">
    <location>
        <begin position="1"/>
        <end position="124"/>
    </location>
</feature>
<keyword evidence="6 10" id="KW-1133">Transmembrane helix</keyword>
<dbReference type="InterPro" id="IPR013766">
    <property type="entry name" value="Thioredoxin_domain"/>
</dbReference>
<proteinExistence type="predicted"/>
<dbReference type="InterPro" id="IPR052454">
    <property type="entry name" value="TMX_domain-containing"/>
</dbReference>
<dbReference type="InParanoid" id="A0A162U816"/>
<feature type="chain" id="PRO_5007840240" description="Thioredoxin domain-containing protein" evidence="11">
    <location>
        <begin position="19"/>
        <end position="217"/>
    </location>
</feature>
<dbReference type="EMBL" id="KV440979">
    <property type="protein sequence ID" value="OAD74202.1"/>
    <property type="molecule type" value="Genomic_DNA"/>
</dbReference>
<feature type="signal peptide" evidence="11">
    <location>
        <begin position="1"/>
        <end position="18"/>
    </location>
</feature>
<keyword evidence="5" id="KW-0249">Electron transport</keyword>
<dbReference type="GeneID" id="29004169"/>
<evidence type="ECO:0000256" key="8">
    <source>
        <dbReference type="ARBA" id="ARBA00023284"/>
    </source>
</evidence>
<dbReference type="RefSeq" id="XP_018292242.1">
    <property type="nucleotide sequence ID" value="XM_018443264.1"/>
</dbReference>
<evidence type="ECO:0000256" key="3">
    <source>
        <dbReference type="ARBA" id="ARBA00022729"/>
    </source>
</evidence>
<evidence type="ECO:0000256" key="11">
    <source>
        <dbReference type="SAM" id="SignalP"/>
    </source>
</evidence>
<evidence type="ECO:0000313" key="14">
    <source>
        <dbReference type="Proteomes" id="UP000077315"/>
    </source>
</evidence>
<dbReference type="InterPro" id="IPR036249">
    <property type="entry name" value="Thioredoxin-like_sf"/>
</dbReference>
<dbReference type="OrthoDB" id="2121326at2759"/>
<dbReference type="STRING" id="763407.A0A162U816"/>
<keyword evidence="3 11" id="KW-0732">Signal</keyword>
<dbReference type="CDD" id="cd02961">
    <property type="entry name" value="PDI_a_family"/>
    <property type="match status" value="1"/>
</dbReference>
<keyword evidence="7" id="KW-1015">Disulfide bond</keyword>
<evidence type="ECO:0000256" key="1">
    <source>
        <dbReference type="ARBA" id="ARBA00004389"/>
    </source>
</evidence>
<reference evidence="14" key="1">
    <citation type="submission" date="2015-06" db="EMBL/GenBank/DDBJ databases">
        <title>Expansion of signal transduction pathways in fungi by whole-genome duplication.</title>
        <authorList>
            <consortium name="DOE Joint Genome Institute"/>
            <person name="Corrochano L.M."/>
            <person name="Kuo A."/>
            <person name="Marcet-Houben M."/>
            <person name="Polaino S."/>
            <person name="Salamov A."/>
            <person name="Villalobos J.M."/>
            <person name="Alvarez M.I."/>
            <person name="Avalos J."/>
            <person name="Benito E.P."/>
            <person name="Benoit I."/>
            <person name="Burger G."/>
            <person name="Camino L.P."/>
            <person name="Canovas D."/>
            <person name="Cerda-Olmedo E."/>
            <person name="Cheng J.-F."/>
            <person name="Dominguez A."/>
            <person name="Elias M."/>
            <person name="Eslava A.P."/>
            <person name="Glaser F."/>
            <person name="Grimwood J."/>
            <person name="Gutierrez G."/>
            <person name="Heitman J."/>
            <person name="Henrissat B."/>
            <person name="Iturriaga E.A."/>
            <person name="Lang B.F."/>
            <person name="Lavin J.L."/>
            <person name="Lee S."/>
            <person name="Li W."/>
            <person name="Lindquist E."/>
            <person name="Lopez-Garcia S."/>
            <person name="Luque E.M."/>
            <person name="Marcos A.T."/>
            <person name="Martin J."/>
            <person name="McCluskey K."/>
            <person name="Medina H.R."/>
            <person name="Miralles-Duran A."/>
            <person name="Miyazaki A."/>
            <person name="Munoz-Torres E."/>
            <person name="Oguiza J.A."/>
            <person name="Ohm R."/>
            <person name="Olmedo M."/>
            <person name="Orejas M."/>
            <person name="Ortiz-Castellanos L."/>
            <person name="Pisabarro A.G."/>
            <person name="Rodriguez-Romero J."/>
            <person name="Ruiz-Herrera J."/>
            <person name="Ruiz-Vazquez R."/>
            <person name="Sanz C."/>
            <person name="Schackwitz W."/>
            <person name="Schmutz J."/>
            <person name="Shahriari M."/>
            <person name="Shelest E."/>
            <person name="Silva-Franco F."/>
            <person name="Soanes D."/>
            <person name="Syed K."/>
            <person name="Tagua V.G."/>
            <person name="Talbot N.J."/>
            <person name="Thon M."/>
            <person name="De vries R.P."/>
            <person name="Wiebenga A."/>
            <person name="Yadav J.S."/>
            <person name="Braun E.L."/>
            <person name="Baker S."/>
            <person name="Garre V."/>
            <person name="Horwitz B."/>
            <person name="Torres-Martinez S."/>
            <person name="Idnurm A."/>
            <person name="Herrera-Estrella A."/>
            <person name="Gabaldon T."/>
            <person name="Grigoriev I.V."/>
        </authorList>
    </citation>
    <scope>NUCLEOTIDE SEQUENCE [LARGE SCALE GENOMIC DNA]</scope>
    <source>
        <strain evidence="14">NRRL 1555(-)</strain>
    </source>
</reference>
<feature type="compositionally biased region" description="Low complexity" evidence="9">
    <location>
        <begin position="194"/>
        <end position="203"/>
    </location>
</feature>
<dbReference type="Gene3D" id="3.40.30.10">
    <property type="entry name" value="Glutaredoxin"/>
    <property type="match status" value="1"/>
</dbReference>
<dbReference type="GO" id="GO:0005789">
    <property type="term" value="C:endoplasmic reticulum membrane"/>
    <property type="evidence" value="ECO:0007669"/>
    <property type="project" value="UniProtKB-SubCell"/>
</dbReference>
<gene>
    <name evidence="13" type="ORF">PHYBLDRAFT_77516</name>
</gene>
<dbReference type="PANTHER" id="PTHR46107:SF3">
    <property type="entry name" value="THIOREDOXIN DOMAIN-CONTAINING PROTEIN"/>
    <property type="match status" value="1"/>
</dbReference>
<protein>
    <recommendedName>
        <fullName evidence="12">Thioredoxin domain-containing protein</fullName>
    </recommendedName>
</protein>
<dbReference type="GO" id="GO:0015036">
    <property type="term" value="F:disulfide oxidoreductase activity"/>
    <property type="evidence" value="ECO:0007669"/>
    <property type="project" value="TreeGrafter"/>
</dbReference>